<dbReference type="Proteomes" id="UP000019276">
    <property type="component" value="Unassembled WGS sequence"/>
</dbReference>
<dbReference type="InterPro" id="IPR050767">
    <property type="entry name" value="Sel1_AlgK"/>
</dbReference>
<feature type="chain" id="PRO_5004898433" evidence="1">
    <location>
        <begin position="22"/>
        <end position="453"/>
    </location>
</feature>
<dbReference type="Gene3D" id="1.25.40.10">
    <property type="entry name" value="Tetratricopeptide repeat domain"/>
    <property type="match status" value="2"/>
</dbReference>
<evidence type="ECO:0000313" key="2">
    <source>
        <dbReference type="EMBL" id="EWH08815.1"/>
    </source>
</evidence>
<dbReference type="SMART" id="SM00671">
    <property type="entry name" value="SEL1"/>
    <property type="match status" value="5"/>
</dbReference>
<protein>
    <submittedName>
        <fullName evidence="2">TonB family protein</fullName>
    </submittedName>
</protein>
<dbReference type="RefSeq" id="WP_035015767.1">
    <property type="nucleotide sequence ID" value="NZ_ARZY01000036.1"/>
</dbReference>
<comment type="caution">
    <text evidence="2">The sequence shown here is derived from an EMBL/GenBank/DDBJ whole genome shotgun (WGS) entry which is preliminary data.</text>
</comment>
<feature type="signal peptide" evidence="1">
    <location>
        <begin position="1"/>
        <end position="21"/>
    </location>
</feature>
<evidence type="ECO:0000256" key="1">
    <source>
        <dbReference type="SAM" id="SignalP"/>
    </source>
</evidence>
<name>W7QTR0_9ALTE</name>
<dbReference type="AlphaFoldDB" id="W7QTR0"/>
<dbReference type="SUPFAM" id="SSF81901">
    <property type="entry name" value="HCP-like"/>
    <property type="match status" value="2"/>
</dbReference>
<dbReference type="PANTHER" id="PTHR11102">
    <property type="entry name" value="SEL-1-LIKE PROTEIN"/>
    <property type="match status" value="1"/>
</dbReference>
<sequence>MPKLKPLLLIAGLCTAFGAQASMFDAQTAAAEKDYKTAAIHFKRSADLGLAKAQSSISQLYLHGAGIKKDPIKSFVYMAMAYDQTKSDELRGNMAGIYRSLAKNQQEIALTQYEKFSARYSQQALTKRIYPVLKARPIVWKAGKKLKQADNRGVQISIFSVNRMPLMTTIYQYDIAEDGSVRDISVAHDFFANTSMKKNATMAMYYAKYSVRKRKNGQPVYVENYRTRWVQKELTREYIKDELPNFDRLINQLEKLAKADNAGAMYELAMYYIAYPALQVKLAKALDYLQRAAELQHPEAAAEYAYHLFRGYGRARNPKAGFKYLLQGGIAGSANAQYRLGRELLSGNIVERDITKAMFWLEQAVEAEHAAAKYWLARTLIDHTKLDEQSSKRVAQLLDDVAESENVNPTWYYYRAKHQNLIGKQKRAQSLFTEAKDLAKEYGWNVGDWVLQG</sequence>
<dbReference type="EMBL" id="ARZY01000036">
    <property type="protein sequence ID" value="EWH08815.1"/>
    <property type="molecule type" value="Genomic_DNA"/>
</dbReference>
<keyword evidence="3" id="KW-1185">Reference proteome</keyword>
<dbReference type="STRING" id="1328313.DS2_15544"/>
<dbReference type="InterPro" id="IPR011990">
    <property type="entry name" value="TPR-like_helical_dom_sf"/>
</dbReference>
<evidence type="ECO:0000313" key="3">
    <source>
        <dbReference type="Proteomes" id="UP000019276"/>
    </source>
</evidence>
<dbReference type="Pfam" id="PF08238">
    <property type="entry name" value="Sel1"/>
    <property type="match status" value="5"/>
</dbReference>
<proteinExistence type="predicted"/>
<dbReference type="OrthoDB" id="6378215at2"/>
<keyword evidence="1" id="KW-0732">Signal</keyword>
<organism evidence="2 3">
    <name type="scientific">Catenovulum agarivorans DS-2</name>
    <dbReference type="NCBI Taxonomy" id="1328313"/>
    <lineage>
        <taxon>Bacteria</taxon>
        <taxon>Pseudomonadati</taxon>
        <taxon>Pseudomonadota</taxon>
        <taxon>Gammaproteobacteria</taxon>
        <taxon>Alteromonadales</taxon>
        <taxon>Alteromonadaceae</taxon>
        <taxon>Catenovulum</taxon>
    </lineage>
</organism>
<reference evidence="2 3" key="1">
    <citation type="journal article" date="2014" name="Genome Announc.">
        <title>Draft Genome Sequence of the Agar-Degrading Bacterium Catenovulum sp. Strain DS-2, Isolated from Intestines of Haliotis diversicolor.</title>
        <authorList>
            <person name="Shan D."/>
            <person name="Li X."/>
            <person name="Gu Z."/>
            <person name="Wei G."/>
            <person name="Gao Z."/>
            <person name="Shao Z."/>
        </authorList>
    </citation>
    <scope>NUCLEOTIDE SEQUENCE [LARGE SCALE GENOMIC DNA]</scope>
    <source>
        <strain evidence="2 3">DS-2</strain>
    </source>
</reference>
<dbReference type="PANTHER" id="PTHR11102:SF160">
    <property type="entry name" value="ERAD-ASSOCIATED E3 UBIQUITIN-PROTEIN LIGASE COMPONENT HRD3"/>
    <property type="match status" value="1"/>
</dbReference>
<dbReference type="InterPro" id="IPR006597">
    <property type="entry name" value="Sel1-like"/>
</dbReference>
<gene>
    <name evidence="2" type="ORF">DS2_15544</name>
</gene>
<accession>W7QTR0</accession>